<dbReference type="KEGG" id="mhd:Marky_0551"/>
<dbReference type="HOGENOM" id="CLU_1254693_0_0_0"/>
<evidence type="ECO:0000313" key="4">
    <source>
        <dbReference type="Proteomes" id="UP000007030"/>
    </source>
</evidence>
<evidence type="ECO:0000256" key="2">
    <source>
        <dbReference type="SAM" id="SignalP"/>
    </source>
</evidence>
<feature type="region of interest" description="Disordered" evidence="1">
    <location>
        <begin position="18"/>
        <end position="67"/>
    </location>
</feature>
<evidence type="ECO:0008006" key="5">
    <source>
        <dbReference type="Google" id="ProtNLM"/>
    </source>
</evidence>
<keyword evidence="2" id="KW-0732">Signal</keyword>
<protein>
    <recommendedName>
        <fullName evidence="5">OstA family protein</fullName>
    </recommendedName>
</protein>
<name>F2NNS8_MARHT</name>
<keyword evidence="4" id="KW-1185">Reference proteome</keyword>
<feature type="signal peptide" evidence="2">
    <location>
        <begin position="1"/>
        <end position="18"/>
    </location>
</feature>
<proteinExistence type="predicted"/>
<dbReference type="Proteomes" id="UP000007030">
    <property type="component" value="Chromosome"/>
</dbReference>
<sequence length="220" mass="23670">MRRLSGLWLFIVMGSALATPTPPVPERPPPAPTAPAPPTPPAPPVAPTPEPEPAPSPEPEPPERAREVQSLVARVTVNDGRTLLLGSTRVEGDAPWLSLAAPGMLIQAEGYWRGRVFVAQQVQVLEPPDWAYYRGPAVLVRAGSSGDVEAWLSEGGLFAVQSAPEAGGLVRVVAFFDGVRLRFVPEALPPPPQGLARGWLELIGHFDGERVRWQEARPFP</sequence>
<dbReference type="AlphaFoldDB" id="F2NNS8"/>
<reference evidence="3 4" key="1">
    <citation type="journal article" date="2012" name="Stand. Genomic Sci.">
        <title>Complete genome sequence of the aerobic, heterotroph Marinithermus hydrothermalis type strain (T1(T)) from a deep-sea hydrothermal vent chimney.</title>
        <authorList>
            <person name="Copeland A."/>
            <person name="Gu W."/>
            <person name="Yasawong M."/>
            <person name="Lapidus A."/>
            <person name="Lucas S."/>
            <person name="Deshpande S."/>
            <person name="Pagani I."/>
            <person name="Tapia R."/>
            <person name="Cheng J.F."/>
            <person name="Goodwin L.A."/>
            <person name="Pitluck S."/>
            <person name="Liolios K."/>
            <person name="Ivanova N."/>
            <person name="Mavromatis K."/>
            <person name="Mikhailova N."/>
            <person name="Pati A."/>
            <person name="Chen A."/>
            <person name="Palaniappan K."/>
            <person name="Land M."/>
            <person name="Pan C."/>
            <person name="Brambilla E.M."/>
            <person name="Rohde M."/>
            <person name="Tindall B.J."/>
            <person name="Sikorski J."/>
            <person name="Goker M."/>
            <person name="Detter J.C."/>
            <person name="Bristow J."/>
            <person name="Eisen J.A."/>
            <person name="Markowitz V."/>
            <person name="Hugenholtz P."/>
            <person name="Kyrpides N.C."/>
            <person name="Klenk H.P."/>
            <person name="Woyke T."/>
        </authorList>
    </citation>
    <scope>NUCLEOTIDE SEQUENCE [LARGE SCALE GENOMIC DNA]</scope>
    <source>
        <strain evidence="4">DSM 14884 / JCM 11576 / T1</strain>
    </source>
</reference>
<gene>
    <name evidence="3" type="ordered locus">Marky_0551</name>
</gene>
<evidence type="ECO:0000313" key="3">
    <source>
        <dbReference type="EMBL" id="AEB11302.1"/>
    </source>
</evidence>
<evidence type="ECO:0000256" key="1">
    <source>
        <dbReference type="SAM" id="MobiDB-lite"/>
    </source>
</evidence>
<feature type="chain" id="PRO_5003282750" description="OstA family protein" evidence="2">
    <location>
        <begin position="19"/>
        <end position="220"/>
    </location>
</feature>
<dbReference type="EMBL" id="CP002630">
    <property type="protein sequence ID" value="AEB11302.1"/>
    <property type="molecule type" value="Genomic_DNA"/>
</dbReference>
<feature type="compositionally biased region" description="Pro residues" evidence="1">
    <location>
        <begin position="20"/>
        <end position="59"/>
    </location>
</feature>
<dbReference type="eggNOG" id="ENOG5032WNK">
    <property type="taxonomic scope" value="Bacteria"/>
</dbReference>
<organism evidence="3 4">
    <name type="scientific">Marinithermus hydrothermalis (strain DSM 14884 / JCM 11576 / T1)</name>
    <dbReference type="NCBI Taxonomy" id="869210"/>
    <lineage>
        <taxon>Bacteria</taxon>
        <taxon>Thermotogati</taxon>
        <taxon>Deinococcota</taxon>
        <taxon>Deinococci</taxon>
        <taxon>Thermales</taxon>
        <taxon>Thermaceae</taxon>
        <taxon>Marinithermus</taxon>
    </lineage>
</organism>
<accession>F2NNS8</accession>
<dbReference type="STRING" id="869210.Marky_0551"/>